<keyword evidence="3" id="KW-1185">Reference proteome</keyword>
<evidence type="ECO:0000313" key="3">
    <source>
        <dbReference type="Proteomes" id="UP000489600"/>
    </source>
</evidence>
<dbReference type="EMBL" id="CABITT030000007">
    <property type="protein sequence ID" value="VVB10993.1"/>
    <property type="molecule type" value="Genomic_DNA"/>
</dbReference>
<dbReference type="Proteomes" id="UP000489600">
    <property type="component" value="Unassembled WGS sequence"/>
</dbReference>
<accession>A0A565CBJ5</accession>
<protein>
    <submittedName>
        <fullName evidence="2">Uncharacterized protein</fullName>
    </submittedName>
</protein>
<name>A0A565CBJ5_9BRAS</name>
<gene>
    <name evidence="2" type="ORF">ANE_LOCUS21437</name>
</gene>
<reference evidence="2" key="1">
    <citation type="submission" date="2019-07" db="EMBL/GenBank/DDBJ databases">
        <authorList>
            <person name="Dittberner H."/>
        </authorList>
    </citation>
    <scope>NUCLEOTIDE SEQUENCE [LARGE SCALE GENOMIC DNA]</scope>
</reference>
<feature type="region of interest" description="Disordered" evidence="1">
    <location>
        <begin position="1"/>
        <end position="77"/>
    </location>
</feature>
<comment type="caution">
    <text evidence="2">The sequence shown here is derived from an EMBL/GenBank/DDBJ whole genome shotgun (WGS) entry which is preliminary data.</text>
</comment>
<evidence type="ECO:0000313" key="2">
    <source>
        <dbReference type="EMBL" id="VVB10993.1"/>
    </source>
</evidence>
<feature type="compositionally biased region" description="Low complexity" evidence="1">
    <location>
        <begin position="30"/>
        <end position="42"/>
    </location>
</feature>
<dbReference type="AlphaFoldDB" id="A0A565CBJ5"/>
<evidence type="ECO:0000256" key="1">
    <source>
        <dbReference type="SAM" id="MobiDB-lite"/>
    </source>
</evidence>
<organism evidence="2 3">
    <name type="scientific">Arabis nemorensis</name>
    <dbReference type="NCBI Taxonomy" id="586526"/>
    <lineage>
        <taxon>Eukaryota</taxon>
        <taxon>Viridiplantae</taxon>
        <taxon>Streptophyta</taxon>
        <taxon>Embryophyta</taxon>
        <taxon>Tracheophyta</taxon>
        <taxon>Spermatophyta</taxon>
        <taxon>Magnoliopsida</taxon>
        <taxon>eudicotyledons</taxon>
        <taxon>Gunneridae</taxon>
        <taxon>Pentapetalae</taxon>
        <taxon>rosids</taxon>
        <taxon>malvids</taxon>
        <taxon>Brassicales</taxon>
        <taxon>Brassicaceae</taxon>
        <taxon>Arabideae</taxon>
        <taxon>Arabis</taxon>
    </lineage>
</organism>
<feature type="compositionally biased region" description="Polar residues" evidence="1">
    <location>
        <begin position="67"/>
        <end position="77"/>
    </location>
</feature>
<proteinExistence type="predicted"/>
<sequence>MSGRYAQERRKPRIQAMIKKDAMDPEGMADLEAPAAWELPPASDITIAKGERKKHTSHDDSVDGMSKWQSSRRSLHP</sequence>